<dbReference type="SUPFAM" id="SSF54373">
    <property type="entry name" value="FAD-linked reductases, C-terminal domain"/>
    <property type="match status" value="1"/>
</dbReference>
<dbReference type="Pfam" id="PF08669">
    <property type="entry name" value="GCV_T_C"/>
    <property type="match status" value="1"/>
</dbReference>
<feature type="domain" description="Aminomethyltransferase C-terminal" evidence="5">
    <location>
        <begin position="725"/>
        <end position="800"/>
    </location>
</feature>
<dbReference type="Pfam" id="PF01266">
    <property type="entry name" value="DAO"/>
    <property type="match status" value="1"/>
</dbReference>
<evidence type="ECO:0000259" key="5">
    <source>
        <dbReference type="Pfam" id="PF08669"/>
    </source>
</evidence>
<dbReference type="Gene3D" id="3.50.50.60">
    <property type="entry name" value="FAD/NAD(P)-binding domain"/>
    <property type="match status" value="1"/>
</dbReference>
<proteinExistence type="inferred from homology"/>
<feature type="domain" description="FAD dependent oxidoreductase central" evidence="6">
    <location>
        <begin position="379"/>
        <end position="433"/>
    </location>
</feature>
<dbReference type="PANTHER" id="PTHR43757">
    <property type="entry name" value="AMINOMETHYLTRANSFERASE"/>
    <property type="match status" value="1"/>
</dbReference>
<protein>
    <submittedName>
        <fullName evidence="7">4-methylaminobutanoate oxidase (Formaldehyde-forming)</fullName>
        <ecNumber evidence="7">1.5.3.19</ecNumber>
    </submittedName>
</protein>
<evidence type="ECO:0000259" key="3">
    <source>
        <dbReference type="Pfam" id="PF01266"/>
    </source>
</evidence>
<dbReference type="Gene3D" id="3.30.70.1400">
    <property type="entry name" value="Aminomethyltransferase beta-barrel domains"/>
    <property type="match status" value="1"/>
</dbReference>
<dbReference type="Pfam" id="PF16350">
    <property type="entry name" value="FAO_M"/>
    <property type="match status" value="1"/>
</dbReference>
<dbReference type="Gene3D" id="3.30.9.10">
    <property type="entry name" value="D-Amino Acid Oxidase, subunit A, domain 2"/>
    <property type="match status" value="1"/>
</dbReference>
<keyword evidence="8" id="KW-1185">Reference proteome</keyword>
<evidence type="ECO:0000259" key="4">
    <source>
        <dbReference type="Pfam" id="PF01571"/>
    </source>
</evidence>
<dbReference type="InterPro" id="IPR013977">
    <property type="entry name" value="GcvT_C"/>
</dbReference>
<feature type="domain" description="GCVT N-terminal" evidence="4">
    <location>
        <begin position="435"/>
        <end position="706"/>
    </location>
</feature>
<evidence type="ECO:0000313" key="8">
    <source>
        <dbReference type="Proteomes" id="UP000201613"/>
    </source>
</evidence>
<dbReference type="SUPFAM" id="SSF51905">
    <property type="entry name" value="FAD/NAD(P)-binding domain"/>
    <property type="match status" value="1"/>
</dbReference>
<dbReference type="InterPro" id="IPR006222">
    <property type="entry name" value="GCVT_N"/>
</dbReference>
<dbReference type="EC" id="1.5.3.19" evidence="7"/>
<dbReference type="PANTHER" id="PTHR43757:SF2">
    <property type="entry name" value="AMINOMETHYLTRANSFERASE, MITOCHONDRIAL"/>
    <property type="match status" value="1"/>
</dbReference>
<dbReference type="InterPro" id="IPR006076">
    <property type="entry name" value="FAD-dep_OxRdtase"/>
</dbReference>
<dbReference type="Gene3D" id="2.40.30.110">
    <property type="entry name" value="Aminomethyltransferase beta-barrel domains"/>
    <property type="match status" value="1"/>
</dbReference>
<dbReference type="InterPro" id="IPR032503">
    <property type="entry name" value="FAO_M"/>
</dbReference>
<dbReference type="InterPro" id="IPR028896">
    <property type="entry name" value="GcvT/YgfZ/DmdA"/>
</dbReference>
<dbReference type="InterPro" id="IPR029043">
    <property type="entry name" value="GcvT/YgfZ_C"/>
</dbReference>
<organism evidence="7 8">
    <name type="scientific">Flavimaricola marinus</name>
    <dbReference type="NCBI Taxonomy" id="1819565"/>
    <lineage>
        <taxon>Bacteria</taxon>
        <taxon>Pseudomonadati</taxon>
        <taxon>Pseudomonadota</taxon>
        <taxon>Alphaproteobacteria</taxon>
        <taxon>Rhodobacterales</taxon>
        <taxon>Paracoccaceae</taxon>
        <taxon>Flavimaricola</taxon>
    </lineage>
</organism>
<gene>
    <name evidence="7" type="primary">mlr_6</name>
    <name evidence="7" type="ORF">LOM8899_02349</name>
</gene>
<dbReference type="RefSeq" id="WP_093992401.1">
    <property type="nucleotide sequence ID" value="NZ_FXZK01000004.1"/>
</dbReference>
<dbReference type="Gene3D" id="3.30.1360.120">
    <property type="entry name" value="Probable tRNA modification gtpase trme, domain 1"/>
    <property type="match status" value="1"/>
</dbReference>
<evidence type="ECO:0000313" key="7">
    <source>
        <dbReference type="EMBL" id="SMY08199.1"/>
    </source>
</evidence>
<evidence type="ECO:0000256" key="1">
    <source>
        <dbReference type="ARBA" id="ARBA00008609"/>
    </source>
</evidence>
<dbReference type="InterPro" id="IPR036188">
    <property type="entry name" value="FAD/NAD-bd_sf"/>
</dbReference>
<sequence>MADFPTTARVVIIGGGVVGVSALYHLAKAGWTDCVLLEKNELTAGSTWHAAGNCPSFSTSWAVMNMQRYSLGLYRGLADEVDYPMNYHVTGSIRLGHTKERVQEFERARGMGRYQGLSLEMMQVSDLKDRYPFIETHDLAGALYDPDDGDIDPAQLTQALAKGARQMGARIERFCPATGVSREGGEWIVHTDKGDIRCEKVVNAAGYYAQRVGEWFKPYGGRTVPMAVMSHQYFLTEPVPELEAWSKEHGKLPLLRDVDSSYYLRQEKYGLNLGPYERNCKGHWMTPDDPMPEDFSFQLYPDDLERLEWYIEDAMARVPLLGQSGVGRVINGPIPYAPDGLPLIGPMPGVPNAYEACVFTFGITQGGGAGKVLAEWVTEGQTEWDMWAVDPRRFTDYTDQDYCNAKAVEVYGHEYAMHFPHHEWPAGRDRKVSSLHDRLLEAGAAMGAYGGWERANWFAKPGDDTSEAATQTWDRAGPWAVRIKEECEAVRDACGVLPISGFTRLLVEGPGARDFVDSLTASRLPREGRIGLAYFPDSRGRIVTEMSVMVHGPDKVGLITAAAAQWHDAEHLSRQAPEGVTVTDHSKAAECLLVTGPKAREILAPLTDADLALPWLSVQEQARVAGVDCSLLRVSFAGELGWELHCAVADAPTIWDAVVAAGAKPFGMYALNALRIEKGYRAWKGDLSTDYTLLEAGLDRFVDWDKSDFPGKSALEAERRTGAAKRFAILTLDDPGPCDAPYMSTVWDGDAVVGETTSGAWGYRVGASVALAMIRPDLAVPGTRLEVEIFGERRAATVAPDAPLWDPANARLRA</sequence>
<accession>A0A238LEU7</accession>
<dbReference type="Pfam" id="PF01571">
    <property type="entry name" value="GCV_T"/>
    <property type="match status" value="1"/>
</dbReference>
<keyword evidence="2 7" id="KW-0560">Oxidoreductase</keyword>
<evidence type="ECO:0000259" key="6">
    <source>
        <dbReference type="Pfam" id="PF16350"/>
    </source>
</evidence>
<dbReference type="AlphaFoldDB" id="A0A238LEU7"/>
<dbReference type="Proteomes" id="UP000201613">
    <property type="component" value="Unassembled WGS sequence"/>
</dbReference>
<reference evidence="7 8" key="1">
    <citation type="submission" date="2017-05" db="EMBL/GenBank/DDBJ databases">
        <authorList>
            <person name="Song R."/>
            <person name="Chenine A.L."/>
            <person name="Ruprecht R.M."/>
        </authorList>
    </citation>
    <scope>NUCLEOTIDE SEQUENCE [LARGE SCALE GENOMIC DNA]</scope>
    <source>
        <strain evidence="7 8">CECT 8899</strain>
    </source>
</reference>
<dbReference type="OrthoDB" id="7156675at2"/>
<dbReference type="InterPro" id="IPR027266">
    <property type="entry name" value="TrmE/GcvT-like"/>
</dbReference>
<name>A0A238LEU7_9RHOB</name>
<dbReference type="SUPFAM" id="SSF101790">
    <property type="entry name" value="Aminomethyltransferase beta-barrel domain"/>
    <property type="match status" value="1"/>
</dbReference>
<comment type="similarity">
    <text evidence="1">Belongs to the GcvT family.</text>
</comment>
<dbReference type="EMBL" id="FXZK01000004">
    <property type="protein sequence ID" value="SMY08199.1"/>
    <property type="molecule type" value="Genomic_DNA"/>
</dbReference>
<evidence type="ECO:0000256" key="2">
    <source>
        <dbReference type="ARBA" id="ARBA00023002"/>
    </source>
</evidence>
<dbReference type="GO" id="GO:0102317">
    <property type="term" value="F:4-methylaminobutyrate oxidase (demethylating) activity"/>
    <property type="evidence" value="ECO:0007669"/>
    <property type="project" value="UniProtKB-EC"/>
</dbReference>
<feature type="domain" description="FAD dependent oxidoreductase" evidence="3">
    <location>
        <begin position="9"/>
        <end position="376"/>
    </location>
</feature>
<dbReference type="SUPFAM" id="SSF103025">
    <property type="entry name" value="Folate-binding domain"/>
    <property type="match status" value="1"/>
</dbReference>